<feature type="transmembrane region" description="Helical" evidence="13">
    <location>
        <begin position="445"/>
        <end position="462"/>
    </location>
</feature>
<evidence type="ECO:0000256" key="6">
    <source>
        <dbReference type="ARBA" id="ARBA00022989"/>
    </source>
</evidence>
<evidence type="ECO:0000256" key="10">
    <source>
        <dbReference type="ARBA" id="ARBA00023201"/>
    </source>
</evidence>
<dbReference type="Pfam" id="PF00474">
    <property type="entry name" value="SSF"/>
    <property type="match status" value="1"/>
</dbReference>
<keyword evidence="8" id="KW-0406">Ion transport</keyword>
<comment type="subcellular location">
    <subcellularLocation>
        <location evidence="1">Cell membrane</location>
        <topology evidence="1">Multi-pass membrane protein</topology>
    </subcellularLocation>
</comment>
<evidence type="ECO:0000256" key="2">
    <source>
        <dbReference type="ARBA" id="ARBA00006434"/>
    </source>
</evidence>
<comment type="similarity">
    <text evidence="2 11">Belongs to the sodium:solute symporter (SSF) (TC 2.A.21) family.</text>
</comment>
<keyword evidence="9 13" id="KW-0472">Membrane</keyword>
<keyword evidence="10" id="KW-0739">Sodium transport</keyword>
<evidence type="ECO:0000256" key="11">
    <source>
        <dbReference type="RuleBase" id="RU362091"/>
    </source>
</evidence>
<evidence type="ECO:0000256" key="7">
    <source>
        <dbReference type="ARBA" id="ARBA00023053"/>
    </source>
</evidence>
<evidence type="ECO:0000256" key="12">
    <source>
        <dbReference type="SAM" id="MobiDB-lite"/>
    </source>
</evidence>
<keyword evidence="4" id="KW-1003">Cell membrane</keyword>
<keyword evidence="15" id="KW-1185">Reference proteome</keyword>
<feature type="transmembrane region" description="Helical" evidence="13">
    <location>
        <begin position="124"/>
        <end position="146"/>
    </location>
</feature>
<sequence length="531" mass="55536">MTAAVGESVRQLDLVVIVVYLVAIAVTGLRLAGRQKTSKDYFVGESSMPWWTVSFSVVATETSVLTVISVPGGAYSGQGFGNVELALGYVVGRVVVATVLIPLYKRGGFVSAYQYLGTRFGPGLQGLASVTFVFTRLLAEGVRLFASAIPIKLLLDEFGVHAGYRVIIVVLTLITVVYTYLGGIKAVIWTDAIQMGLYLGGAVLAVAVLSAHVGGAGFSRALGAGQFRLFDTDFTLTHILTSPFALPTAIVGGAIFAMASHGSDQLIVQRVLATRSLRDGQKAMVASGVFVALQFAAFSLVGALLWSYNEGRNFKELGLSSSDNLYPDFILHGLPVVISGLLVAGILGAAMGSLSSALNSMSNSTVADIVHSFFRTRPSEASLLRLARVMTLVWAALMAVFACAFSTSTGNVYLTGLTIAGYTYGALLGAFLLGRIVRRAGQADSVVAFLVTVGVMTYIVRAVKIDVTTAGATVPTAIAAQWLVPIGVAVTLAVGSLMSLLHRAPEPAGVRVGADEPDPGEGRVTAATRPN</sequence>
<evidence type="ECO:0000256" key="13">
    <source>
        <dbReference type="SAM" id="Phobius"/>
    </source>
</evidence>
<feature type="transmembrane region" description="Helical" evidence="13">
    <location>
        <begin position="86"/>
        <end position="104"/>
    </location>
</feature>
<feature type="transmembrane region" description="Helical" evidence="13">
    <location>
        <begin position="329"/>
        <end position="351"/>
    </location>
</feature>
<evidence type="ECO:0000256" key="1">
    <source>
        <dbReference type="ARBA" id="ARBA00004651"/>
    </source>
</evidence>
<dbReference type="PROSITE" id="PS50283">
    <property type="entry name" value="NA_SOLUT_SYMP_3"/>
    <property type="match status" value="1"/>
</dbReference>
<dbReference type="CDD" id="cd11493">
    <property type="entry name" value="SLC5sbd_NIS-like_u1"/>
    <property type="match status" value="1"/>
</dbReference>
<keyword evidence="7" id="KW-0915">Sodium</keyword>
<keyword evidence="6 13" id="KW-1133">Transmembrane helix</keyword>
<protein>
    <submittedName>
        <fullName evidence="14">Sodium/glucose cotransporter</fullName>
    </submittedName>
</protein>
<reference evidence="14 15" key="1">
    <citation type="submission" date="2021-03" db="EMBL/GenBank/DDBJ databases">
        <title>Complete genome sequence of Streptomyces cyanogenus S136, producer of anticancer angucycline landomycin A.</title>
        <authorList>
            <person name="Hrab P."/>
            <person name="Ruckert C."/>
            <person name="Busche T."/>
            <person name="Ostash I."/>
            <person name="Kalinowski J."/>
            <person name="Fedorenko V."/>
            <person name="Yushchuk O."/>
            <person name="Ostash B."/>
        </authorList>
    </citation>
    <scope>NUCLEOTIDE SEQUENCE [LARGE SCALE GENOMIC DNA]</scope>
    <source>
        <strain evidence="14 15">S136</strain>
    </source>
</reference>
<keyword evidence="3" id="KW-0813">Transport</keyword>
<feature type="transmembrane region" description="Helical" evidence="13">
    <location>
        <begin position="166"/>
        <end position="184"/>
    </location>
</feature>
<feature type="transmembrane region" description="Helical" evidence="13">
    <location>
        <begin position="12"/>
        <end position="32"/>
    </location>
</feature>
<dbReference type="PANTHER" id="PTHR42985">
    <property type="entry name" value="SODIUM-COUPLED MONOCARBOXYLATE TRANSPORTER"/>
    <property type="match status" value="1"/>
</dbReference>
<dbReference type="InterPro" id="IPR001734">
    <property type="entry name" value="Na/solute_symporter"/>
</dbReference>
<feature type="transmembrane region" description="Helical" evidence="13">
    <location>
        <begin position="482"/>
        <end position="501"/>
    </location>
</feature>
<organism evidence="14 15">
    <name type="scientific">Streptomyces cyanogenus</name>
    <dbReference type="NCBI Taxonomy" id="80860"/>
    <lineage>
        <taxon>Bacteria</taxon>
        <taxon>Bacillati</taxon>
        <taxon>Actinomycetota</taxon>
        <taxon>Actinomycetes</taxon>
        <taxon>Kitasatosporales</taxon>
        <taxon>Streptomycetaceae</taxon>
        <taxon>Streptomyces</taxon>
    </lineage>
</organism>
<dbReference type="InterPro" id="IPR051163">
    <property type="entry name" value="Sodium:Solute_Symporter_SSF"/>
</dbReference>
<gene>
    <name evidence="14" type="primary">sglT2</name>
    <name evidence="14" type="ORF">S1361_36745</name>
</gene>
<evidence type="ECO:0000256" key="3">
    <source>
        <dbReference type="ARBA" id="ARBA00022448"/>
    </source>
</evidence>
<dbReference type="Gene3D" id="1.20.1730.10">
    <property type="entry name" value="Sodium/glucose cotransporter"/>
    <property type="match status" value="1"/>
</dbReference>
<feature type="transmembrane region" description="Helical" evidence="13">
    <location>
        <begin position="386"/>
        <end position="407"/>
    </location>
</feature>
<feature type="transmembrane region" description="Helical" evidence="13">
    <location>
        <begin position="53"/>
        <end position="74"/>
    </location>
</feature>
<keyword evidence="5 13" id="KW-0812">Transmembrane</keyword>
<name>A0ABX7U1P3_STRCY</name>
<evidence type="ECO:0000256" key="9">
    <source>
        <dbReference type="ARBA" id="ARBA00023136"/>
    </source>
</evidence>
<accession>A0ABX7U1P3</accession>
<dbReference type="EMBL" id="CP071839">
    <property type="protein sequence ID" value="QTE02941.1"/>
    <property type="molecule type" value="Genomic_DNA"/>
</dbReference>
<feature type="transmembrane region" description="Helical" evidence="13">
    <location>
        <begin position="196"/>
        <end position="219"/>
    </location>
</feature>
<evidence type="ECO:0000313" key="14">
    <source>
        <dbReference type="EMBL" id="QTE02941.1"/>
    </source>
</evidence>
<proteinExistence type="inferred from homology"/>
<feature type="region of interest" description="Disordered" evidence="12">
    <location>
        <begin position="509"/>
        <end position="531"/>
    </location>
</feature>
<feature type="transmembrane region" description="Helical" evidence="13">
    <location>
        <begin position="283"/>
        <end position="309"/>
    </location>
</feature>
<dbReference type="PANTHER" id="PTHR42985:SF47">
    <property type="entry name" value="INTEGRAL MEMBRANE TRANSPORT PROTEIN"/>
    <property type="match status" value="1"/>
</dbReference>
<dbReference type="Proteomes" id="UP000663908">
    <property type="component" value="Chromosome"/>
</dbReference>
<feature type="transmembrane region" description="Helical" evidence="13">
    <location>
        <begin position="239"/>
        <end position="262"/>
    </location>
</feature>
<evidence type="ECO:0000313" key="15">
    <source>
        <dbReference type="Proteomes" id="UP000663908"/>
    </source>
</evidence>
<dbReference type="InterPro" id="IPR038377">
    <property type="entry name" value="Na/Glc_symporter_sf"/>
</dbReference>
<evidence type="ECO:0000256" key="8">
    <source>
        <dbReference type="ARBA" id="ARBA00023065"/>
    </source>
</evidence>
<evidence type="ECO:0000256" key="4">
    <source>
        <dbReference type="ARBA" id="ARBA00022475"/>
    </source>
</evidence>
<feature type="transmembrane region" description="Helical" evidence="13">
    <location>
        <begin position="413"/>
        <end position="433"/>
    </location>
</feature>
<evidence type="ECO:0000256" key="5">
    <source>
        <dbReference type="ARBA" id="ARBA00022692"/>
    </source>
</evidence>